<evidence type="ECO:0000313" key="3">
    <source>
        <dbReference type="Proteomes" id="UP000323142"/>
    </source>
</evidence>
<keyword evidence="1" id="KW-0812">Transmembrane</keyword>
<feature type="transmembrane region" description="Helical" evidence="1">
    <location>
        <begin position="6"/>
        <end position="30"/>
    </location>
</feature>
<feature type="transmembrane region" description="Helical" evidence="1">
    <location>
        <begin position="37"/>
        <end position="55"/>
    </location>
</feature>
<dbReference type="EMBL" id="VUOA01000039">
    <property type="protein sequence ID" value="KAA2235109.1"/>
    <property type="molecule type" value="Genomic_DNA"/>
</dbReference>
<feature type="transmembrane region" description="Helical" evidence="1">
    <location>
        <begin position="173"/>
        <end position="197"/>
    </location>
</feature>
<comment type="caution">
    <text evidence="2">The sequence shown here is derived from an EMBL/GenBank/DDBJ whole genome shotgun (WGS) entry which is preliminary data.</text>
</comment>
<dbReference type="AlphaFoldDB" id="A0A5B2V9V1"/>
<feature type="transmembrane region" description="Helical" evidence="1">
    <location>
        <begin position="204"/>
        <end position="221"/>
    </location>
</feature>
<proteinExistence type="predicted"/>
<dbReference type="Proteomes" id="UP000323142">
    <property type="component" value="Unassembled WGS sequence"/>
</dbReference>
<protein>
    <submittedName>
        <fullName evidence="2">ZIP family zinc transporter</fullName>
    </submittedName>
</protein>
<accession>A0A5B2V9V1</accession>
<dbReference type="OrthoDB" id="1145132at2"/>
<sequence>MGSLPVWLQAGLWGLLGGSALVLGAGLAYLVRLPMRLTADIMAFGCGILISAVAYDLILDGFEAGGIWPVVGGALAGSFAYTVANWLVTRHGGHHRKRSAKPRPRAGEDEGGNGLAIAIGSLLDGIPESVVLGVGLVGGSGVSLPMLAAVFLSNLPEGLSSAVGMRKAGHSKVYVLGMWTAIALASSLAAALGVSLLGDARPEVVATVNAVAAGALLTMIADTMIPEAVHGERAGTGLLVVAGLLVAFALSRFGD</sequence>
<organism evidence="2 3">
    <name type="scientific">Salinarimonas soli</name>
    <dbReference type="NCBI Taxonomy" id="1638099"/>
    <lineage>
        <taxon>Bacteria</taxon>
        <taxon>Pseudomonadati</taxon>
        <taxon>Pseudomonadota</taxon>
        <taxon>Alphaproteobacteria</taxon>
        <taxon>Hyphomicrobiales</taxon>
        <taxon>Salinarimonadaceae</taxon>
        <taxon>Salinarimonas</taxon>
    </lineage>
</organism>
<reference evidence="2 3" key="2">
    <citation type="submission" date="2019-09" db="EMBL/GenBank/DDBJ databases">
        <authorList>
            <person name="Jin C."/>
        </authorList>
    </citation>
    <scope>NUCLEOTIDE SEQUENCE [LARGE SCALE GENOMIC DNA]</scope>
    <source>
        <strain evidence="2 3">BN140002</strain>
    </source>
</reference>
<keyword evidence="1" id="KW-1133">Transmembrane helix</keyword>
<evidence type="ECO:0000313" key="2">
    <source>
        <dbReference type="EMBL" id="KAA2235109.1"/>
    </source>
</evidence>
<feature type="transmembrane region" description="Helical" evidence="1">
    <location>
        <begin position="130"/>
        <end position="153"/>
    </location>
</feature>
<keyword evidence="3" id="KW-1185">Reference proteome</keyword>
<reference evidence="2 3" key="1">
    <citation type="submission" date="2019-09" db="EMBL/GenBank/DDBJ databases">
        <title>Salinarimonas rosea gen. nov., sp. nov., a new member of the a-2 subgroup of the Proteobacteria.</title>
        <authorList>
            <person name="Liu J."/>
        </authorList>
    </citation>
    <scope>NUCLEOTIDE SEQUENCE [LARGE SCALE GENOMIC DNA]</scope>
    <source>
        <strain evidence="2 3">BN140002</strain>
    </source>
</reference>
<name>A0A5B2V9V1_9HYPH</name>
<evidence type="ECO:0000256" key="1">
    <source>
        <dbReference type="SAM" id="Phobius"/>
    </source>
</evidence>
<keyword evidence="1" id="KW-0472">Membrane</keyword>
<gene>
    <name evidence="2" type="ORF">F0L46_21310</name>
</gene>
<dbReference type="RefSeq" id="WP_149821365.1">
    <property type="nucleotide sequence ID" value="NZ_VUOA01000039.1"/>
</dbReference>
<feature type="transmembrane region" description="Helical" evidence="1">
    <location>
        <begin position="233"/>
        <end position="250"/>
    </location>
</feature>
<feature type="transmembrane region" description="Helical" evidence="1">
    <location>
        <begin position="67"/>
        <end position="88"/>
    </location>
</feature>